<feature type="chain" id="PRO_5021221443" description="DUF4294 domain-containing protein" evidence="1">
    <location>
        <begin position="21"/>
        <end position="119"/>
    </location>
</feature>
<evidence type="ECO:0008006" key="4">
    <source>
        <dbReference type="Google" id="ProtNLM"/>
    </source>
</evidence>
<dbReference type="EMBL" id="VFWZ01000001">
    <property type="protein sequence ID" value="TPN89093.1"/>
    <property type="molecule type" value="Genomic_DNA"/>
</dbReference>
<reference evidence="2 3" key="1">
    <citation type="submission" date="2019-06" db="EMBL/GenBank/DDBJ databases">
        <authorList>
            <person name="Meng X."/>
        </authorList>
    </citation>
    <scope>NUCLEOTIDE SEQUENCE [LARGE SCALE GENOMIC DNA]</scope>
    <source>
        <strain evidence="2 3">M625</strain>
    </source>
</reference>
<evidence type="ECO:0000313" key="3">
    <source>
        <dbReference type="Proteomes" id="UP000315540"/>
    </source>
</evidence>
<keyword evidence="1" id="KW-0732">Signal</keyword>
<dbReference type="Proteomes" id="UP000315540">
    <property type="component" value="Unassembled WGS sequence"/>
</dbReference>
<organism evidence="2 3">
    <name type="scientific">Aquimarina algicola</name>
    <dbReference type="NCBI Taxonomy" id="2589995"/>
    <lineage>
        <taxon>Bacteria</taxon>
        <taxon>Pseudomonadati</taxon>
        <taxon>Bacteroidota</taxon>
        <taxon>Flavobacteriia</taxon>
        <taxon>Flavobacteriales</taxon>
        <taxon>Flavobacteriaceae</taxon>
        <taxon>Aquimarina</taxon>
    </lineage>
</organism>
<sequence>MRAYFYFIFLLGYVSLNAQSASRTHVIYESKDQIVINNGESYQIVDQKPFFEVHDATIRQYKNFKNYTLRLNRVVIVKNQKNDLQKQLVEWQQDNFKYYELRDIATSDSEKKKSTTANF</sequence>
<proteinExistence type="predicted"/>
<evidence type="ECO:0000313" key="2">
    <source>
        <dbReference type="EMBL" id="TPN89093.1"/>
    </source>
</evidence>
<name>A0A504JN22_9FLAO</name>
<accession>A0A504JN22</accession>
<keyword evidence="3" id="KW-1185">Reference proteome</keyword>
<gene>
    <name evidence="2" type="ORF">FHK87_02410</name>
</gene>
<comment type="caution">
    <text evidence="2">The sequence shown here is derived from an EMBL/GenBank/DDBJ whole genome shotgun (WGS) entry which is preliminary data.</text>
</comment>
<dbReference type="OrthoDB" id="1162623at2"/>
<evidence type="ECO:0000256" key="1">
    <source>
        <dbReference type="SAM" id="SignalP"/>
    </source>
</evidence>
<feature type="signal peptide" evidence="1">
    <location>
        <begin position="1"/>
        <end position="20"/>
    </location>
</feature>
<dbReference type="RefSeq" id="WP_140589336.1">
    <property type="nucleotide sequence ID" value="NZ_VFWZ01000001.1"/>
</dbReference>
<dbReference type="AlphaFoldDB" id="A0A504JN22"/>
<protein>
    <recommendedName>
        <fullName evidence="4">DUF4294 domain-containing protein</fullName>
    </recommendedName>
</protein>